<dbReference type="CDD" id="cd01949">
    <property type="entry name" value="GGDEF"/>
    <property type="match status" value="1"/>
</dbReference>
<dbReference type="CDD" id="cd00130">
    <property type="entry name" value="PAS"/>
    <property type="match status" value="1"/>
</dbReference>
<dbReference type="InterPro" id="IPR003607">
    <property type="entry name" value="HD/PDEase_dom"/>
</dbReference>
<dbReference type="EMBL" id="BAAACF010000012">
    <property type="protein sequence ID" value="GAA0731060.1"/>
    <property type="molecule type" value="Genomic_DNA"/>
</dbReference>
<feature type="domain" description="GGDEF" evidence="1">
    <location>
        <begin position="339"/>
        <end position="469"/>
    </location>
</feature>
<dbReference type="RefSeq" id="WP_343771517.1">
    <property type="nucleotide sequence ID" value="NZ_BAAACF010000012.1"/>
</dbReference>
<dbReference type="Pfam" id="PF08447">
    <property type="entry name" value="PAS_3"/>
    <property type="match status" value="1"/>
</dbReference>
<dbReference type="Gene3D" id="1.10.3210.10">
    <property type="entry name" value="Hypothetical protein af1432"/>
    <property type="match status" value="1"/>
</dbReference>
<dbReference type="SMART" id="SM00086">
    <property type="entry name" value="PAC"/>
    <property type="match status" value="1"/>
</dbReference>
<sequence>MIDDISESKVWNKAKKLSSVLVKYLQLPLGDVDYDIICKDILELSEGKMALLTLYEEENNKFKIKGARSGELAYRLLGKYFSVNKRTTITFRDDRKIKFYKIEDVLKDLLDENSIEEIKVEQGIDSCCSIVIYEGKRILGEIIIFMKKNNTLFDTSFLDIYGNYLSSLLIRKNLEKELKEKEERWKFAIENNGDGVWDWDIKTNKVVFSNTWIKMLDYEEEELQKDFQTFIRLIPTEDLQLFYENLQKHFNGEQEVFRTEHKLKCKNGEFKDYLARGKIVGWDANGNPNRMICTHTDITERKKAFEKVAYLCFHDNLTGVYNRAFLEEEMRRLDTKRQLPLTIIMGDVDCLKLVNDAFGHEEGDRLIKGIAKILKKACREEDIIARTGGDEFVIMLPMVTEEIGLRIVEKIKKLCNQDMSLPIQPNISLGVATKTIEEENIFDIYKKAEERMYNNKLIDGKNLKKKIINHLTKTLQEKSQRQEEDYKIIKDLSLKIGKYLELSKEDMEALSTLSSFYDVGLIAVPDKLLSKRALSGIEEEIIKRHCEIGYRISMAIPELVNISEYILCHHEYYNGRGYPQGLKGDDIPLLSRIIFVLETFIKYADKDMALKEIKFFSGSKFDPKVVEALEFAMKSYYYVDI</sequence>
<dbReference type="Pfam" id="PF13487">
    <property type="entry name" value="HD_5"/>
    <property type="match status" value="1"/>
</dbReference>
<dbReference type="NCBIfam" id="TIGR00229">
    <property type="entry name" value="sensory_box"/>
    <property type="match status" value="1"/>
</dbReference>
<dbReference type="InterPro" id="IPR001610">
    <property type="entry name" value="PAC"/>
</dbReference>
<dbReference type="Gene3D" id="3.30.70.270">
    <property type="match status" value="1"/>
</dbReference>
<dbReference type="CDD" id="cd00077">
    <property type="entry name" value="HDc"/>
    <property type="match status" value="1"/>
</dbReference>
<dbReference type="PROSITE" id="PS51832">
    <property type="entry name" value="HD_GYP"/>
    <property type="match status" value="1"/>
</dbReference>
<dbReference type="Pfam" id="PF00990">
    <property type="entry name" value="GGDEF"/>
    <property type="match status" value="1"/>
</dbReference>
<dbReference type="SUPFAM" id="SSF55073">
    <property type="entry name" value="Nucleotide cyclase"/>
    <property type="match status" value="1"/>
</dbReference>
<dbReference type="SUPFAM" id="SSF109604">
    <property type="entry name" value="HD-domain/PDEase-like"/>
    <property type="match status" value="1"/>
</dbReference>
<dbReference type="PROSITE" id="PS50887">
    <property type="entry name" value="GGDEF"/>
    <property type="match status" value="1"/>
</dbReference>
<keyword evidence="4" id="KW-1185">Reference proteome</keyword>
<organism evidence="3 4">
    <name type="scientific">Clostridium malenominatum</name>
    <dbReference type="NCBI Taxonomy" id="1539"/>
    <lineage>
        <taxon>Bacteria</taxon>
        <taxon>Bacillati</taxon>
        <taxon>Bacillota</taxon>
        <taxon>Clostridia</taxon>
        <taxon>Eubacteriales</taxon>
        <taxon>Clostridiaceae</taxon>
        <taxon>Clostridium</taxon>
    </lineage>
</organism>
<feature type="domain" description="HD-GYP" evidence="2">
    <location>
        <begin position="460"/>
        <end position="641"/>
    </location>
</feature>
<dbReference type="InterPro" id="IPR000160">
    <property type="entry name" value="GGDEF_dom"/>
</dbReference>
<comment type="caution">
    <text evidence="3">The sequence shown here is derived from an EMBL/GenBank/DDBJ whole genome shotgun (WGS) entry which is preliminary data.</text>
</comment>
<dbReference type="InterPro" id="IPR029787">
    <property type="entry name" value="Nucleotide_cyclase"/>
</dbReference>
<dbReference type="InterPro" id="IPR013655">
    <property type="entry name" value="PAS_fold_3"/>
</dbReference>
<name>A0ABN1J7H6_9CLOT</name>
<evidence type="ECO:0000259" key="1">
    <source>
        <dbReference type="PROSITE" id="PS50887"/>
    </source>
</evidence>
<dbReference type="PANTHER" id="PTHR44757">
    <property type="entry name" value="DIGUANYLATE CYCLASE DGCP"/>
    <property type="match status" value="1"/>
</dbReference>
<reference evidence="3 4" key="1">
    <citation type="journal article" date="2019" name="Int. J. Syst. Evol. Microbiol.">
        <title>The Global Catalogue of Microorganisms (GCM) 10K type strain sequencing project: providing services to taxonomists for standard genome sequencing and annotation.</title>
        <authorList>
            <consortium name="The Broad Institute Genomics Platform"/>
            <consortium name="The Broad Institute Genome Sequencing Center for Infectious Disease"/>
            <person name="Wu L."/>
            <person name="Ma J."/>
        </authorList>
    </citation>
    <scope>NUCLEOTIDE SEQUENCE [LARGE SCALE GENOMIC DNA]</scope>
    <source>
        <strain evidence="3 4">JCM 1405</strain>
    </source>
</reference>
<evidence type="ECO:0000313" key="4">
    <source>
        <dbReference type="Proteomes" id="UP001500339"/>
    </source>
</evidence>
<dbReference type="InterPro" id="IPR000014">
    <property type="entry name" value="PAS"/>
</dbReference>
<protein>
    <recommendedName>
        <fullName evidence="5">Cyclic-guanylate-specific phosphodiesterase</fullName>
    </recommendedName>
</protein>
<dbReference type="SMART" id="SM00091">
    <property type="entry name" value="PAS"/>
    <property type="match status" value="1"/>
</dbReference>
<evidence type="ECO:0000313" key="3">
    <source>
        <dbReference type="EMBL" id="GAA0731060.1"/>
    </source>
</evidence>
<proteinExistence type="predicted"/>
<dbReference type="PANTHER" id="PTHR44757:SF2">
    <property type="entry name" value="BIOFILM ARCHITECTURE MAINTENANCE PROTEIN MBAA"/>
    <property type="match status" value="1"/>
</dbReference>
<dbReference type="InterPro" id="IPR035965">
    <property type="entry name" value="PAS-like_dom_sf"/>
</dbReference>
<dbReference type="SMART" id="SM00267">
    <property type="entry name" value="GGDEF"/>
    <property type="match status" value="1"/>
</dbReference>
<dbReference type="Gene3D" id="3.30.450.20">
    <property type="entry name" value="PAS domain"/>
    <property type="match status" value="1"/>
</dbReference>
<evidence type="ECO:0000259" key="2">
    <source>
        <dbReference type="PROSITE" id="PS51832"/>
    </source>
</evidence>
<dbReference type="InterPro" id="IPR037522">
    <property type="entry name" value="HD_GYP_dom"/>
</dbReference>
<dbReference type="NCBIfam" id="TIGR00254">
    <property type="entry name" value="GGDEF"/>
    <property type="match status" value="1"/>
</dbReference>
<accession>A0ABN1J7H6</accession>
<gene>
    <name evidence="3" type="ORF">GCM10008905_33070</name>
</gene>
<dbReference type="InterPro" id="IPR043128">
    <property type="entry name" value="Rev_trsase/Diguanyl_cyclase"/>
</dbReference>
<evidence type="ECO:0008006" key="5">
    <source>
        <dbReference type="Google" id="ProtNLM"/>
    </source>
</evidence>
<dbReference type="SUPFAM" id="SSF55785">
    <property type="entry name" value="PYP-like sensor domain (PAS domain)"/>
    <property type="match status" value="1"/>
</dbReference>
<dbReference type="Proteomes" id="UP001500339">
    <property type="component" value="Unassembled WGS sequence"/>
</dbReference>
<dbReference type="InterPro" id="IPR052155">
    <property type="entry name" value="Biofilm_reg_signaling"/>
</dbReference>